<dbReference type="InterPro" id="IPR011330">
    <property type="entry name" value="Glyco_hydro/deAcase_b/a-brl"/>
</dbReference>
<keyword evidence="1" id="KW-0732">Signal</keyword>
<organism evidence="3 4">
    <name type="scientific">Leptotrombidium deliense</name>
    <dbReference type="NCBI Taxonomy" id="299467"/>
    <lineage>
        <taxon>Eukaryota</taxon>
        <taxon>Metazoa</taxon>
        <taxon>Ecdysozoa</taxon>
        <taxon>Arthropoda</taxon>
        <taxon>Chelicerata</taxon>
        <taxon>Arachnida</taxon>
        <taxon>Acari</taxon>
        <taxon>Acariformes</taxon>
        <taxon>Trombidiformes</taxon>
        <taxon>Prostigmata</taxon>
        <taxon>Anystina</taxon>
        <taxon>Parasitengona</taxon>
        <taxon>Trombiculoidea</taxon>
        <taxon>Trombiculidae</taxon>
        <taxon>Leptotrombidium</taxon>
    </lineage>
</organism>
<protein>
    <submittedName>
        <fullName evidence="3">Lysosomal alpha-mannosidase-like protein</fullName>
    </submittedName>
</protein>
<dbReference type="Proteomes" id="UP000288716">
    <property type="component" value="Unassembled WGS sequence"/>
</dbReference>
<dbReference type="SUPFAM" id="SSF88713">
    <property type="entry name" value="Glycoside hydrolase/deacetylase"/>
    <property type="match status" value="1"/>
</dbReference>
<dbReference type="VEuPathDB" id="VectorBase:LDEU007998"/>
<dbReference type="InterPro" id="IPR027291">
    <property type="entry name" value="Glyco_hydro_38_N_sf"/>
</dbReference>
<gene>
    <name evidence="3" type="ORF">B4U80_00943</name>
</gene>
<accession>A0A443S935</accession>
<feature type="chain" id="PRO_5019229868" evidence="1">
    <location>
        <begin position="23"/>
        <end position="338"/>
    </location>
</feature>
<feature type="signal peptide" evidence="1">
    <location>
        <begin position="1"/>
        <end position="22"/>
    </location>
</feature>
<evidence type="ECO:0000313" key="3">
    <source>
        <dbReference type="EMBL" id="RWS24042.1"/>
    </source>
</evidence>
<feature type="non-terminal residue" evidence="3">
    <location>
        <position position="338"/>
    </location>
</feature>
<evidence type="ECO:0000256" key="1">
    <source>
        <dbReference type="SAM" id="SignalP"/>
    </source>
</evidence>
<dbReference type="OrthoDB" id="6513338at2759"/>
<dbReference type="CDD" id="cd10810">
    <property type="entry name" value="GH38N_AMII_LAM_like"/>
    <property type="match status" value="1"/>
</dbReference>
<reference evidence="3 4" key="1">
    <citation type="journal article" date="2018" name="Gigascience">
        <title>Genomes of trombidid mites reveal novel predicted allergens and laterally-transferred genes associated with secondary metabolism.</title>
        <authorList>
            <person name="Dong X."/>
            <person name="Chaisiri K."/>
            <person name="Xia D."/>
            <person name="Armstrong S.D."/>
            <person name="Fang Y."/>
            <person name="Donnelly M.J."/>
            <person name="Kadowaki T."/>
            <person name="McGarry J.W."/>
            <person name="Darby A.C."/>
            <person name="Makepeace B.L."/>
        </authorList>
    </citation>
    <scope>NUCLEOTIDE SEQUENCE [LARGE SCALE GENOMIC DNA]</scope>
    <source>
        <strain evidence="3">UoL-UT</strain>
    </source>
</reference>
<feature type="domain" description="Glycoside hydrolase family 38 N-terminal" evidence="2">
    <location>
        <begin position="46"/>
        <end position="338"/>
    </location>
</feature>
<dbReference type="InterPro" id="IPR000602">
    <property type="entry name" value="Glyco_hydro_38_N"/>
</dbReference>
<dbReference type="AlphaFoldDB" id="A0A443S935"/>
<dbReference type="STRING" id="299467.A0A443S935"/>
<dbReference type="Pfam" id="PF01074">
    <property type="entry name" value="Glyco_hydro_38N"/>
    <property type="match status" value="1"/>
</dbReference>
<dbReference type="EMBL" id="NCKV01005486">
    <property type="protein sequence ID" value="RWS24042.1"/>
    <property type="molecule type" value="Genomic_DNA"/>
</dbReference>
<dbReference type="GO" id="GO:0005764">
    <property type="term" value="C:lysosome"/>
    <property type="evidence" value="ECO:0007669"/>
    <property type="project" value="TreeGrafter"/>
</dbReference>
<sequence length="338" mass="38819">MCFNFITTSLCLLPLFLVAVYSRTFTGEQIKCDYEHCPTGKPNYINVHLVSHTHDDVGWRKTVDQYYYGARTGTQRAGVQYILDTVVTELIANPDRRFIYVETAFFWKWWKEQNNVTKQSVVDLVQQGRLEFIGGGWCMNDEAAAHYNAIIDQMTLGHKILVDNFGKCGIPKVAWQIDPFGHSREQAFLFSKMNFDGLFFGRLDWVDKTKREQDKTLELVWKGTDERGIGGDLFTGVLPNGYNPPNGFCFDDTCGDDPIIDDPLSDDYNVKQKVALFINESITQSKEYATNNIIMTMGSDFQYQNAHYYFKNLDKLIKYVNEEQSKGSKVNVFYSTPS</sequence>
<proteinExistence type="predicted"/>
<dbReference type="FunFam" id="3.20.110.10:FF:000001">
    <property type="entry name" value="Alpha-mannosidase"/>
    <property type="match status" value="1"/>
</dbReference>
<dbReference type="InterPro" id="IPR050843">
    <property type="entry name" value="Glycosyl_Hydrlase_38"/>
</dbReference>
<dbReference type="Gene3D" id="3.20.110.10">
    <property type="entry name" value="Glycoside hydrolase 38, N terminal domain"/>
    <property type="match status" value="1"/>
</dbReference>
<dbReference type="PANTHER" id="PTHR11607">
    <property type="entry name" value="ALPHA-MANNOSIDASE"/>
    <property type="match status" value="1"/>
</dbReference>
<comment type="caution">
    <text evidence="3">The sequence shown here is derived from an EMBL/GenBank/DDBJ whole genome shotgun (WGS) entry which is preliminary data.</text>
</comment>
<dbReference type="GO" id="GO:0004559">
    <property type="term" value="F:alpha-mannosidase activity"/>
    <property type="evidence" value="ECO:0007669"/>
    <property type="project" value="InterPro"/>
</dbReference>
<evidence type="ECO:0000259" key="2">
    <source>
        <dbReference type="Pfam" id="PF01074"/>
    </source>
</evidence>
<evidence type="ECO:0000313" key="4">
    <source>
        <dbReference type="Proteomes" id="UP000288716"/>
    </source>
</evidence>
<dbReference type="PANTHER" id="PTHR11607:SF3">
    <property type="entry name" value="LYSOSOMAL ALPHA-MANNOSIDASE"/>
    <property type="match status" value="1"/>
</dbReference>
<dbReference type="GO" id="GO:0006013">
    <property type="term" value="P:mannose metabolic process"/>
    <property type="evidence" value="ECO:0007669"/>
    <property type="project" value="InterPro"/>
</dbReference>
<keyword evidence="4" id="KW-1185">Reference proteome</keyword>
<name>A0A443S935_9ACAR</name>